<dbReference type="PROSITE" id="PS00624">
    <property type="entry name" value="GMC_OXRED_2"/>
    <property type="match status" value="1"/>
</dbReference>
<dbReference type="GO" id="GO:0050660">
    <property type="term" value="F:flavin adenine dinucleotide binding"/>
    <property type="evidence" value="ECO:0007669"/>
    <property type="project" value="InterPro"/>
</dbReference>
<dbReference type="Pfam" id="PF05199">
    <property type="entry name" value="GMC_oxred_C"/>
    <property type="match status" value="1"/>
</dbReference>
<gene>
    <name evidence="9" type="ORF">D4A39_06865</name>
</gene>
<evidence type="ECO:0000313" key="10">
    <source>
        <dbReference type="Proteomes" id="UP000283734"/>
    </source>
</evidence>
<evidence type="ECO:0000256" key="6">
    <source>
        <dbReference type="RuleBase" id="RU003968"/>
    </source>
</evidence>
<feature type="binding site" evidence="5">
    <location>
        <begin position="92"/>
        <end position="95"/>
    </location>
    <ligand>
        <name>FAD</name>
        <dbReference type="ChEBI" id="CHEBI:57692"/>
    </ligand>
</feature>
<dbReference type="Pfam" id="PF00732">
    <property type="entry name" value="GMC_oxred_N"/>
    <property type="match status" value="1"/>
</dbReference>
<dbReference type="EMBL" id="QYYA01000002">
    <property type="protein sequence ID" value="RJG18194.1"/>
    <property type="molecule type" value="Genomic_DNA"/>
</dbReference>
<proteinExistence type="inferred from homology"/>
<dbReference type="SUPFAM" id="SSF54373">
    <property type="entry name" value="FAD-linked reductases, C-terminal domain"/>
    <property type="match status" value="1"/>
</dbReference>
<reference evidence="9 10" key="1">
    <citation type="submission" date="2018-09" db="EMBL/GenBank/DDBJ databases">
        <title>Alcanivorax profundi sp. nov., isolated from 1000 m-depth seawater of the Mariana Trench.</title>
        <authorList>
            <person name="Liu J."/>
        </authorList>
    </citation>
    <scope>NUCLEOTIDE SEQUENCE [LARGE SCALE GENOMIC DNA]</scope>
    <source>
        <strain evidence="9 10">MTEO17</strain>
    </source>
</reference>
<dbReference type="Gene3D" id="3.30.560.10">
    <property type="entry name" value="Glucose Oxidase, domain 3"/>
    <property type="match status" value="1"/>
</dbReference>
<evidence type="ECO:0000256" key="5">
    <source>
        <dbReference type="PIRSR" id="PIRSR000137-2"/>
    </source>
</evidence>
<evidence type="ECO:0000259" key="8">
    <source>
        <dbReference type="PROSITE" id="PS00624"/>
    </source>
</evidence>
<dbReference type="Gene3D" id="3.50.50.60">
    <property type="entry name" value="FAD/NAD(P)-binding domain"/>
    <property type="match status" value="1"/>
</dbReference>
<keyword evidence="3 6" id="KW-0285">Flavoprotein</keyword>
<dbReference type="OrthoDB" id="9785276at2"/>
<evidence type="ECO:0000256" key="4">
    <source>
        <dbReference type="ARBA" id="ARBA00022827"/>
    </source>
</evidence>
<evidence type="ECO:0000256" key="3">
    <source>
        <dbReference type="ARBA" id="ARBA00022630"/>
    </source>
</evidence>
<name>A0A418XYU5_9GAMM</name>
<comment type="similarity">
    <text evidence="2 6">Belongs to the GMC oxidoreductase family.</text>
</comment>
<evidence type="ECO:0000313" key="9">
    <source>
        <dbReference type="EMBL" id="RJG18194.1"/>
    </source>
</evidence>
<keyword evidence="10" id="KW-1185">Reference proteome</keyword>
<dbReference type="GO" id="GO:0016020">
    <property type="term" value="C:membrane"/>
    <property type="evidence" value="ECO:0007669"/>
    <property type="project" value="TreeGrafter"/>
</dbReference>
<feature type="domain" description="Glucose-methanol-choline oxidoreductase N-terminal" evidence="7">
    <location>
        <begin position="82"/>
        <end position="105"/>
    </location>
</feature>
<dbReference type="PROSITE" id="PS00623">
    <property type="entry name" value="GMC_OXRED_1"/>
    <property type="match status" value="1"/>
</dbReference>
<dbReference type="InterPro" id="IPR007867">
    <property type="entry name" value="GMC_OxRtase_C"/>
</dbReference>
<dbReference type="InterPro" id="IPR012132">
    <property type="entry name" value="GMC_OxRdtase"/>
</dbReference>
<dbReference type="InterPro" id="IPR036188">
    <property type="entry name" value="FAD/NAD-bd_sf"/>
</dbReference>
<keyword evidence="9" id="KW-0560">Oxidoreductase</keyword>
<dbReference type="SUPFAM" id="SSF51905">
    <property type="entry name" value="FAD/NAD(P)-binding domain"/>
    <property type="match status" value="1"/>
</dbReference>
<evidence type="ECO:0000256" key="2">
    <source>
        <dbReference type="ARBA" id="ARBA00010790"/>
    </source>
</evidence>
<feature type="domain" description="Glucose-methanol-choline oxidoreductase N-terminal" evidence="8">
    <location>
        <begin position="254"/>
        <end position="268"/>
    </location>
</feature>
<comment type="cofactor">
    <cofactor evidence="1 5">
        <name>FAD</name>
        <dbReference type="ChEBI" id="CHEBI:57692"/>
    </cofactor>
</comment>
<dbReference type="InterPro" id="IPR000172">
    <property type="entry name" value="GMC_OxRdtase_N"/>
</dbReference>
<keyword evidence="4 5" id="KW-0274">FAD</keyword>
<dbReference type="EC" id="1.1.99.1" evidence="9"/>
<dbReference type="Proteomes" id="UP000283734">
    <property type="component" value="Unassembled WGS sequence"/>
</dbReference>
<dbReference type="AlphaFoldDB" id="A0A418XYU5"/>
<protein>
    <submittedName>
        <fullName evidence="9">Choline dehydrogenase</fullName>
        <ecNumber evidence="9">1.1.99.1</ecNumber>
    </submittedName>
</protein>
<dbReference type="GO" id="GO:0019285">
    <property type="term" value="P:glycine betaine biosynthetic process from choline"/>
    <property type="evidence" value="ECO:0007669"/>
    <property type="project" value="TreeGrafter"/>
</dbReference>
<evidence type="ECO:0000256" key="1">
    <source>
        <dbReference type="ARBA" id="ARBA00001974"/>
    </source>
</evidence>
<feature type="binding site" evidence="5">
    <location>
        <position position="219"/>
    </location>
    <ligand>
        <name>FAD</name>
        <dbReference type="ChEBI" id="CHEBI:57692"/>
    </ligand>
</feature>
<dbReference type="RefSeq" id="WP_119917744.1">
    <property type="nucleotide sequence ID" value="NZ_QYYA01000002.1"/>
</dbReference>
<dbReference type="NCBIfam" id="NF002550">
    <property type="entry name" value="PRK02106.1"/>
    <property type="match status" value="1"/>
</dbReference>
<dbReference type="GO" id="GO:0008812">
    <property type="term" value="F:choline dehydrogenase activity"/>
    <property type="evidence" value="ECO:0007669"/>
    <property type="project" value="UniProtKB-EC"/>
</dbReference>
<evidence type="ECO:0000259" key="7">
    <source>
        <dbReference type="PROSITE" id="PS00623"/>
    </source>
</evidence>
<comment type="caution">
    <text evidence="9">The sequence shown here is derived from an EMBL/GenBank/DDBJ whole genome shotgun (WGS) entry which is preliminary data.</text>
</comment>
<dbReference type="PIRSF" id="PIRSF000137">
    <property type="entry name" value="Alcohol_oxidase"/>
    <property type="match status" value="1"/>
</dbReference>
<dbReference type="PANTHER" id="PTHR11552">
    <property type="entry name" value="GLUCOSE-METHANOL-CHOLINE GMC OXIDOREDUCTASE"/>
    <property type="match status" value="1"/>
</dbReference>
<sequence>MDNEFDYLIIGGGSAGCALAGRLSEDPDTRVCLLEAGGKGDGLLVNVPAGAVAMLAKPVNNWLMETVPQKGLNGRQGFQPRGKCLGGSSAINAMVYIRGHREDYDQWAALGNEGWSYQDVLPYFRLSEGNERLRNDYHGNDGPLSVSDIRTDSPFHDYFLNAARECDIPITDDFNGEEQEGAGVFQVTQKNGERWSSARAYLFPHLNRPNLQVETLAQVQRIIVEDKRAVGVEFKQGNQTRTFRARKEVLLSAGAFQSPQLLMLSGIGDEAELKQHGIPVVHHLPGVGKNLQDHPDFIFGYTTDSPDTFGFSLGGIWRALKAMATYRKTRRGLWTSNFAEAGAFLKTRPELSAPDIQLHMVTALVDDHGRKLHFTQGYSCHVCLLRPRSRGSVQLASANPDDLPLIDPAFLENPQDLEDMVAGYKITRDLMHAPSLKRWIKKDMFTENVNSDDEIRAVIRQRTDTVYHPVGSCKMGTDEAAVVDPQLRVHGIDGLRVIDASIMPTLIGGNTNAPVMMIAEKAVDMIRGQVRAG</sequence>
<dbReference type="PANTHER" id="PTHR11552:SF147">
    <property type="entry name" value="CHOLINE DEHYDROGENASE, MITOCHONDRIAL"/>
    <property type="match status" value="1"/>
</dbReference>
<accession>A0A418XYU5</accession>
<organism evidence="9 10">
    <name type="scientific">Alcanivorax profundi</name>
    <dbReference type="NCBI Taxonomy" id="2338368"/>
    <lineage>
        <taxon>Bacteria</taxon>
        <taxon>Pseudomonadati</taxon>
        <taxon>Pseudomonadota</taxon>
        <taxon>Gammaproteobacteria</taxon>
        <taxon>Oceanospirillales</taxon>
        <taxon>Alcanivoracaceae</taxon>
        <taxon>Alcanivorax</taxon>
    </lineage>
</organism>